<organism evidence="3 4">
    <name type="scientific">Candidatus Spechtbacteria bacterium RIFCSPLOWO2_12_FULL_38_22</name>
    <dbReference type="NCBI Taxonomy" id="1802165"/>
    <lineage>
        <taxon>Bacteria</taxon>
        <taxon>Candidatus Spechtiibacteriota</taxon>
    </lineage>
</organism>
<dbReference type="Proteomes" id="UP000176770">
    <property type="component" value="Unassembled WGS sequence"/>
</dbReference>
<dbReference type="EMBL" id="MHOK01000006">
    <property type="protein sequence ID" value="OGZ62154.1"/>
    <property type="molecule type" value="Genomic_DNA"/>
</dbReference>
<evidence type="ECO:0008006" key="5">
    <source>
        <dbReference type="Google" id="ProtNLM"/>
    </source>
</evidence>
<sequence>MARECQICGRTSQLQGKRKLLRGNYNPTVKHRRYPNIQWMSFSNGPRKKACVRCIKTAAKTN</sequence>
<evidence type="ECO:0000313" key="3">
    <source>
        <dbReference type="EMBL" id="OGZ62154.1"/>
    </source>
</evidence>
<name>A0A1G2HI30_9BACT</name>
<evidence type="ECO:0000256" key="1">
    <source>
        <dbReference type="ARBA" id="ARBA00022980"/>
    </source>
</evidence>
<dbReference type="STRING" id="1802165.A3F94_01055"/>
<evidence type="ECO:0000256" key="2">
    <source>
        <dbReference type="ARBA" id="ARBA00023274"/>
    </source>
</evidence>
<keyword evidence="2" id="KW-0687">Ribonucleoprotein</keyword>
<dbReference type="GO" id="GO:0005840">
    <property type="term" value="C:ribosome"/>
    <property type="evidence" value="ECO:0007669"/>
    <property type="project" value="UniProtKB-KW"/>
</dbReference>
<dbReference type="AlphaFoldDB" id="A0A1G2HI30"/>
<dbReference type="InterPro" id="IPR034704">
    <property type="entry name" value="Ribosomal_bL28/bL31-like_sf"/>
</dbReference>
<keyword evidence="1" id="KW-0689">Ribosomal protein</keyword>
<dbReference type="SUPFAM" id="SSF143800">
    <property type="entry name" value="L28p-like"/>
    <property type="match status" value="1"/>
</dbReference>
<protein>
    <recommendedName>
        <fullName evidence="5">50S ribosomal protein L28</fullName>
    </recommendedName>
</protein>
<reference evidence="3 4" key="1">
    <citation type="journal article" date="2016" name="Nat. Commun.">
        <title>Thousands of microbial genomes shed light on interconnected biogeochemical processes in an aquifer system.</title>
        <authorList>
            <person name="Anantharaman K."/>
            <person name="Brown C.T."/>
            <person name="Hug L.A."/>
            <person name="Sharon I."/>
            <person name="Castelle C.J."/>
            <person name="Probst A.J."/>
            <person name="Thomas B.C."/>
            <person name="Singh A."/>
            <person name="Wilkins M.J."/>
            <person name="Karaoz U."/>
            <person name="Brodie E.L."/>
            <person name="Williams K.H."/>
            <person name="Hubbard S.S."/>
            <person name="Banfield J.F."/>
        </authorList>
    </citation>
    <scope>NUCLEOTIDE SEQUENCE [LARGE SCALE GENOMIC DNA]</scope>
</reference>
<gene>
    <name evidence="3" type="ORF">A3F94_01055</name>
</gene>
<proteinExistence type="predicted"/>
<dbReference type="GO" id="GO:1990904">
    <property type="term" value="C:ribonucleoprotein complex"/>
    <property type="evidence" value="ECO:0007669"/>
    <property type="project" value="UniProtKB-KW"/>
</dbReference>
<evidence type="ECO:0000313" key="4">
    <source>
        <dbReference type="Proteomes" id="UP000176770"/>
    </source>
</evidence>
<accession>A0A1G2HI30</accession>
<comment type="caution">
    <text evidence="3">The sequence shown here is derived from an EMBL/GenBank/DDBJ whole genome shotgun (WGS) entry which is preliminary data.</text>
</comment>